<dbReference type="SUPFAM" id="SSF53474">
    <property type="entry name" value="alpha/beta-Hydrolases"/>
    <property type="match status" value="1"/>
</dbReference>
<gene>
    <name evidence="1" type="ORF">BD289DRAFT_479639</name>
</gene>
<dbReference type="InParanoid" id="A0A2T3AIJ9"/>
<dbReference type="EMBL" id="KZ678385">
    <property type="protein sequence ID" value="PSR99264.1"/>
    <property type="molecule type" value="Genomic_DNA"/>
</dbReference>
<dbReference type="Pfam" id="PF05705">
    <property type="entry name" value="DUF829"/>
    <property type="match status" value="1"/>
</dbReference>
<dbReference type="Proteomes" id="UP000241462">
    <property type="component" value="Unassembled WGS sequence"/>
</dbReference>
<dbReference type="PANTHER" id="PTHR12265">
    <property type="entry name" value="TRANSMEMBRANE PROTEIN 53"/>
    <property type="match status" value="1"/>
</dbReference>
<organism evidence="1 2">
    <name type="scientific">Coniella lustricola</name>
    <dbReference type="NCBI Taxonomy" id="2025994"/>
    <lineage>
        <taxon>Eukaryota</taxon>
        <taxon>Fungi</taxon>
        <taxon>Dikarya</taxon>
        <taxon>Ascomycota</taxon>
        <taxon>Pezizomycotina</taxon>
        <taxon>Sordariomycetes</taxon>
        <taxon>Sordariomycetidae</taxon>
        <taxon>Diaporthales</taxon>
        <taxon>Schizoparmaceae</taxon>
        <taxon>Coniella</taxon>
    </lineage>
</organism>
<dbReference type="OrthoDB" id="77878at2759"/>
<sequence>MAANAPVPATANEGPLSAFERLSQIVYLYRPPPQQHQESWSLVSSPSPKLILLAGWMDAREPHLAKYTAKLQALFPASPVVLIRSFAHHFHGSIRHLHRDLEPAVALLHSVATSHEGSGPTRPDTAELLILAFSNGGSKVITELYGLASGSQPSQLPAHVTIFDSAPSRFQWLRGVTAFSMGAARSSLPVRLLALLVSHCLAAMYWLDTVALRRPGALEQAWAAHNDKAVNTSEVQRVYIYSKEDELVDFQDVRDHAAEAEVSGFAGRVRLEEFTGTAHVAHARGDEQRYWRIVRESWEAAAAAAAAAAGTK</sequence>
<evidence type="ECO:0000313" key="2">
    <source>
        <dbReference type="Proteomes" id="UP000241462"/>
    </source>
</evidence>
<name>A0A2T3AIJ9_9PEZI</name>
<dbReference type="InterPro" id="IPR029058">
    <property type="entry name" value="AB_hydrolase_fold"/>
</dbReference>
<reference evidence="1 2" key="1">
    <citation type="journal article" date="2018" name="Mycol. Prog.">
        <title>Coniella lustricola, a new species from submerged detritus.</title>
        <authorList>
            <person name="Raudabaugh D.B."/>
            <person name="Iturriaga T."/>
            <person name="Carver A."/>
            <person name="Mondo S."/>
            <person name="Pangilinan J."/>
            <person name="Lipzen A."/>
            <person name="He G."/>
            <person name="Amirebrahimi M."/>
            <person name="Grigoriev I.V."/>
            <person name="Miller A.N."/>
        </authorList>
    </citation>
    <scope>NUCLEOTIDE SEQUENCE [LARGE SCALE GENOMIC DNA]</scope>
    <source>
        <strain evidence="1 2">B22-T-1</strain>
    </source>
</reference>
<accession>A0A2T3AIJ9</accession>
<dbReference type="InterPro" id="IPR008547">
    <property type="entry name" value="DUF829_TMEM53"/>
</dbReference>
<proteinExistence type="predicted"/>
<evidence type="ECO:0000313" key="1">
    <source>
        <dbReference type="EMBL" id="PSR99264.1"/>
    </source>
</evidence>
<keyword evidence="2" id="KW-1185">Reference proteome</keyword>
<protein>
    <recommendedName>
        <fullName evidence="3">Indole-diterpene biosynthesis protein PaxU</fullName>
    </recommendedName>
</protein>
<dbReference type="PANTHER" id="PTHR12265:SF40">
    <property type="entry name" value="DUF829-DOMAIN-CONTAINING PROTEIN"/>
    <property type="match status" value="1"/>
</dbReference>
<evidence type="ECO:0008006" key="3">
    <source>
        <dbReference type="Google" id="ProtNLM"/>
    </source>
</evidence>
<dbReference type="AlphaFoldDB" id="A0A2T3AIJ9"/>